<protein>
    <recommendedName>
        <fullName evidence="4">DNA-directed RNA polymerase</fullName>
        <ecNumber evidence="4">2.7.7.6</ecNumber>
    </recommendedName>
</protein>
<dbReference type="InterPro" id="IPR046950">
    <property type="entry name" value="DNA-dir_Rpol_C_phage-type"/>
</dbReference>
<dbReference type="SUPFAM" id="SSF56672">
    <property type="entry name" value="DNA/RNA polymerases"/>
    <property type="match status" value="1"/>
</dbReference>
<evidence type="ECO:0000256" key="9">
    <source>
        <dbReference type="ARBA" id="ARBA00023163"/>
    </source>
</evidence>
<keyword evidence="6" id="KW-0808">Transferase</keyword>
<evidence type="ECO:0000256" key="7">
    <source>
        <dbReference type="ARBA" id="ARBA00022695"/>
    </source>
</evidence>
<evidence type="ECO:0000256" key="11">
    <source>
        <dbReference type="SAM" id="MobiDB-lite"/>
    </source>
</evidence>
<feature type="compositionally biased region" description="Acidic residues" evidence="11">
    <location>
        <begin position="143"/>
        <end position="155"/>
    </location>
</feature>
<dbReference type="OrthoDB" id="276422at2759"/>
<evidence type="ECO:0000256" key="4">
    <source>
        <dbReference type="ARBA" id="ARBA00012418"/>
    </source>
</evidence>
<evidence type="ECO:0000256" key="3">
    <source>
        <dbReference type="ARBA" id="ARBA00009493"/>
    </source>
</evidence>
<comment type="catalytic activity">
    <reaction evidence="10">
        <text>RNA(n) + a ribonucleoside 5'-triphosphate = RNA(n+1) + diphosphate</text>
        <dbReference type="Rhea" id="RHEA:21248"/>
        <dbReference type="Rhea" id="RHEA-COMP:14527"/>
        <dbReference type="Rhea" id="RHEA-COMP:17342"/>
        <dbReference type="ChEBI" id="CHEBI:33019"/>
        <dbReference type="ChEBI" id="CHEBI:61557"/>
        <dbReference type="ChEBI" id="CHEBI:140395"/>
        <dbReference type="EC" id="2.7.7.6"/>
    </reaction>
</comment>
<dbReference type="EC" id="2.7.7.6" evidence="4"/>
<organism evidence="13 14">
    <name type="scientific">Colletotrichum orbiculare (strain 104-T / ATCC 96160 / CBS 514.97 / LARS 414 / MAFF 240422)</name>
    <name type="common">Cucumber anthracnose fungus</name>
    <name type="synonym">Colletotrichum lagenarium</name>
    <dbReference type="NCBI Taxonomy" id="1213857"/>
    <lineage>
        <taxon>Eukaryota</taxon>
        <taxon>Fungi</taxon>
        <taxon>Dikarya</taxon>
        <taxon>Ascomycota</taxon>
        <taxon>Pezizomycotina</taxon>
        <taxon>Sordariomycetes</taxon>
        <taxon>Hypocreomycetidae</taxon>
        <taxon>Glomerellales</taxon>
        <taxon>Glomerellaceae</taxon>
        <taxon>Colletotrichum</taxon>
        <taxon>Colletotrichum orbiculare species complex</taxon>
    </lineage>
</organism>
<keyword evidence="8" id="KW-0496">Mitochondrion</keyword>
<dbReference type="PANTHER" id="PTHR10102">
    <property type="entry name" value="DNA-DIRECTED RNA POLYMERASE, MITOCHONDRIAL"/>
    <property type="match status" value="1"/>
</dbReference>
<comment type="caution">
    <text evidence="13">The sequence shown here is derived from an EMBL/GenBank/DDBJ whole genome shotgun (WGS) entry which is preliminary data.</text>
</comment>
<evidence type="ECO:0000256" key="5">
    <source>
        <dbReference type="ARBA" id="ARBA00022478"/>
    </source>
</evidence>
<proteinExistence type="inferred from homology"/>
<comment type="similarity">
    <text evidence="3">Belongs to the phage and mitochondrial RNA polymerase family.</text>
</comment>
<keyword evidence="5 13" id="KW-0240">DNA-directed RNA polymerase</keyword>
<dbReference type="EMBL" id="AMCV02000039">
    <property type="protein sequence ID" value="TDZ15556.1"/>
    <property type="molecule type" value="Genomic_DNA"/>
</dbReference>
<feature type="region of interest" description="Disordered" evidence="11">
    <location>
        <begin position="130"/>
        <end position="159"/>
    </location>
</feature>
<keyword evidence="14" id="KW-1185">Reference proteome</keyword>
<reference evidence="14" key="1">
    <citation type="journal article" date="2013" name="New Phytol.">
        <title>Comparative genomic and transcriptomic analyses reveal the hemibiotrophic stage shift of Colletotrichum fungi.</title>
        <authorList>
            <person name="Gan P."/>
            <person name="Ikeda K."/>
            <person name="Irieda H."/>
            <person name="Narusaka M."/>
            <person name="O'Connell R.J."/>
            <person name="Narusaka Y."/>
            <person name="Takano Y."/>
            <person name="Kubo Y."/>
            <person name="Shirasu K."/>
        </authorList>
    </citation>
    <scope>NUCLEOTIDE SEQUENCE [LARGE SCALE GENOMIC DNA]</scope>
    <source>
        <strain evidence="14">104-T / ATCC 96160 / CBS 514.97 / LARS 414 / MAFF 240422</strain>
    </source>
</reference>
<dbReference type="Proteomes" id="UP000014480">
    <property type="component" value="Unassembled WGS sequence"/>
</dbReference>
<dbReference type="InterPro" id="IPR002092">
    <property type="entry name" value="DNA-dir_Rpol_phage-type"/>
</dbReference>
<evidence type="ECO:0000256" key="6">
    <source>
        <dbReference type="ARBA" id="ARBA00022679"/>
    </source>
</evidence>
<reference evidence="14" key="2">
    <citation type="journal article" date="2019" name="Mol. Plant Microbe Interact.">
        <title>Genome sequence resources for four phytopathogenic fungi from the Colletotrichum orbiculare species complex.</title>
        <authorList>
            <person name="Gan P."/>
            <person name="Tsushima A."/>
            <person name="Narusaka M."/>
            <person name="Narusaka Y."/>
            <person name="Takano Y."/>
            <person name="Kubo Y."/>
            <person name="Shirasu K."/>
        </authorList>
    </citation>
    <scope>GENOME REANNOTATION</scope>
    <source>
        <strain evidence="14">104-T / ATCC 96160 / CBS 514.97 / LARS 414 / MAFF 240422</strain>
    </source>
</reference>
<evidence type="ECO:0000256" key="10">
    <source>
        <dbReference type="ARBA" id="ARBA00048552"/>
    </source>
</evidence>
<keyword evidence="7" id="KW-0548">Nucleotidyltransferase</keyword>
<feature type="domain" description="DNA-directed RNA polymerase C-terminal" evidence="12">
    <location>
        <begin position="1"/>
        <end position="220"/>
    </location>
</feature>
<dbReference type="AlphaFoldDB" id="A0A484FDG6"/>
<dbReference type="GO" id="GO:0001018">
    <property type="term" value="F:mitochondrial promoter sequence-specific DNA binding"/>
    <property type="evidence" value="ECO:0007669"/>
    <property type="project" value="TreeGrafter"/>
</dbReference>
<dbReference type="STRING" id="1213857.A0A484FDG6"/>
<dbReference type="Pfam" id="PF00940">
    <property type="entry name" value="RNA_pol"/>
    <property type="match status" value="1"/>
</dbReference>
<evidence type="ECO:0000256" key="2">
    <source>
        <dbReference type="ARBA" id="ARBA00004173"/>
    </source>
</evidence>
<evidence type="ECO:0000313" key="13">
    <source>
        <dbReference type="EMBL" id="TDZ15556.1"/>
    </source>
</evidence>
<comment type="subcellular location">
    <subcellularLocation>
        <location evidence="2">Mitochondrion</location>
    </subcellularLocation>
</comment>
<dbReference type="GO" id="GO:0003899">
    <property type="term" value="F:DNA-directed RNA polymerase activity"/>
    <property type="evidence" value="ECO:0007669"/>
    <property type="project" value="UniProtKB-EC"/>
</dbReference>
<keyword evidence="9" id="KW-0804">Transcription</keyword>
<sequence>MNRVLRNAFIRIHEEDVVGRLAAEFQARYRNSLHLATLKPGTKVVKAIKEWRQTQSRNKTSTAEELLLEYERQKLLKSDDAKEVARGKAMVTPASLFAEMATVDAIAEEDGLDTVGLGNIAEDPEEDVLAGEEGDEAVGSHADEEDVSALDDDGEESSHAKAALEATKMCHFESVISPAAKRGRPVKNPVSVWLPFMLPEIPKKGDFDVRRLKDSEYFFS</sequence>
<evidence type="ECO:0000256" key="1">
    <source>
        <dbReference type="ARBA" id="ARBA00004026"/>
    </source>
</evidence>
<dbReference type="GO" id="GO:0034245">
    <property type="term" value="C:mitochondrial DNA-directed RNA polymerase complex"/>
    <property type="evidence" value="ECO:0007669"/>
    <property type="project" value="TreeGrafter"/>
</dbReference>
<dbReference type="PANTHER" id="PTHR10102:SF0">
    <property type="entry name" value="DNA-DIRECTED RNA POLYMERASE, MITOCHONDRIAL"/>
    <property type="match status" value="1"/>
</dbReference>
<evidence type="ECO:0000313" key="14">
    <source>
        <dbReference type="Proteomes" id="UP000014480"/>
    </source>
</evidence>
<dbReference type="InterPro" id="IPR043502">
    <property type="entry name" value="DNA/RNA_pol_sf"/>
</dbReference>
<name>A0A484FDG6_COLOR</name>
<evidence type="ECO:0000256" key="8">
    <source>
        <dbReference type="ARBA" id="ARBA00023128"/>
    </source>
</evidence>
<evidence type="ECO:0000259" key="12">
    <source>
        <dbReference type="Pfam" id="PF00940"/>
    </source>
</evidence>
<accession>A0A484FDG6</accession>
<comment type="function">
    <text evidence="1">DNA-dependent RNA polymerase catalyzes the transcription of DNA into RNA using the four ribonucleoside triphosphates as substrates.</text>
</comment>
<gene>
    <name evidence="13" type="ORF">Cob_v011484</name>
</gene>
<dbReference type="GO" id="GO:0006390">
    <property type="term" value="P:mitochondrial transcription"/>
    <property type="evidence" value="ECO:0007669"/>
    <property type="project" value="TreeGrafter"/>
</dbReference>